<gene>
    <name evidence="2" type="ORF">CUN51_01025</name>
</gene>
<comment type="caution">
    <text evidence="2">The sequence shown here is derived from an EMBL/GenBank/DDBJ whole genome shotgun (WGS) entry which is preliminary data.</text>
</comment>
<feature type="transmembrane region" description="Helical" evidence="1">
    <location>
        <begin position="111"/>
        <end position="132"/>
    </location>
</feature>
<evidence type="ECO:0000313" key="2">
    <source>
        <dbReference type="EMBL" id="PJF32239.1"/>
    </source>
</evidence>
<accession>A0A2M8P3W8</accession>
<name>A0A2M8P3W8_9CHLR</name>
<feature type="transmembrane region" description="Helical" evidence="1">
    <location>
        <begin position="220"/>
        <end position="247"/>
    </location>
</feature>
<feature type="transmembrane region" description="Helical" evidence="1">
    <location>
        <begin position="267"/>
        <end position="284"/>
    </location>
</feature>
<reference evidence="2 3" key="1">
    <citation type="submission" date="2017-11" db="EMBL/GenBank/DDBJ databases">
        <title>Evolution of Phototrophy in the Chloroflexi Phylum Driven by Horizontal Gene Transfer.</title>
        <authorList>
            <person name="Ward L.M."/>
            <person name="Hemp J."/>
            <person name="Shih P.M."/>
            <person name="Mcglynn S.E."/>
            <person name="Fischer W."/>
        </authorList>
    </citation>
    <scope>NUCLEOTIDE SEQUENCE [LARGE SCALE GENOMIC DNA]</scope>
    <source>
        <strain evidence="2">CP2_2F</strain>
    </source>
</reference>
<dbReference type="EMBL" id="PGTK01000001">
    <property type="protein sequence ID" value="PJF32239.1"/>
    <property type="molecule type" value="Genomic_DNA"/>
</dbReference>
<proteinExistence type="predicted"/>
<keyword evidence="1" id="KW-0812">Transmembrane</keyword>
<keyword evidence="1" id="KW-0472">Membrane</keyword>
<protein>
    <recommendedName>
        <fullName evidence="4">Glycosyltransferase RgtA/B/C/D-like domain-containing protein</fullName>
    </recommendedName>
</protein>
<dbReference type="Proteomes" id="UP000228921">
    <property type="component" value="Unassembled WGS sequence"/>
</dbReference>
<sequence length="583" mass="65352">MLSAMRTHFSYRLYDGLIFTLVVAFFLLAPLPIFAYDDAYVYFNYARNFAEGRPFAYDPRNIPSEGFTSLLFMLLLVPAELLRLNPILASSLINILALSLAIVWLGQTVRAVGLLSERAAVLFTVLLAVLLIRDESIRLLIFSGFEAVLGILCAAGIVISAARALDDQLSSGVRRHWLSVFFVMTSLAHLVRPEYLLIGALGGALLLWRSPDRVALLRRTAIFVLVMAGYYLLKLAIFGDLFPTGFYRKVRASELGSEYVDEWLQDYGGWFLTSSAVFMALMILTPLRHKFWIGLLAASAASIVIFYTQTTPLAGVFHRFLVVPIWALYAIFSLGIAYMAFHLSRRLSAAKPIERVAKQQWLKNLALPTVLIALPALLMPSDLSLMVEGARAQGIFGLAKRARDAMNGNPYIQLGTYWREQLNNPATVMVAHVDAGALPYALGSRFLDLQGLTEPPIAHMFGTLNTPEAIQSYIEYVLRHEPDVVFLWSMHVPNLESTWHSYYDLHSPFLDRLPVALFEAYQRYGLVYGCSIELSWLRLHLLIRRQDGAQFSGLSQVFCSHSSARRFAEGLTVVARDGQVYFP</sequence>
<feature type="transmembrane region" description="Helical" evidence="1">
    <location>
        <begin position="291"/>
        <end position="308"/>
    </location>
</feature>
<feature type="transmembrane region" description="Helical" evidence="1">
    <location>
        <begin position="361"/>
        <end position="379"/>
    </location>
</feature>
<evidence type="ECO:0008006" key="4">
    <source>
        <dbReference type="Google" id="ProtNLM"/>
    </source>
</evidence>
<evidence type="ECO:0000256" key="1">
    <source>
        <dbReference type="SAM" id="Phobius"/>
    </source>
</evidence>
<feature type="transmembrane region" description="Helical" evidence="1">
    <location>
        <begin position="177"/>
        <end position="208"/>
    </location>
</feature>
<evidence type="ECO:0000313" key="3">
    <source>
        <dbReference type="Proteomes" id="UP000228921"/>
    </source>
</evidence>
<organism evidence="2 3">
    <name type="scientific">Candidatus Thermofonsia Clade 1 bacterium</name>
    <dbReference type="NCBI Taxonomy" id="2364210"/>
    <lineage>
        <taxon>Bacteria</taxon>
        <taxon>Bacillati</taxon>
        <taxon>Chloroflexota</taxon>
        <taxon>Candidatus Thermofontia</taxon>
        <taxon>Candidatus Thermofonsia Clade 1</taxon>
    </lineage>
</organism>
<feature type="transmembrane region" description="Helical" evidence="1">
    <location>
        <begin position="86"/>
        <end position="105"/>
    </location>
</feature>
<feature type="transmembrane region" description="Helical" evidence="1">
    <location>
        <begin position="139"/>
        <end position="165"/>
    </location>
</feature>
<feature type="transmembrane region" description="Helical" evidence="1">
    <location>
        <begin position="62"/>
        <end position="79"/>
    </location>
</feature>
<keyword evidence="1" id="KW-1133">Transmembrane helix</keyword>
<feature type="transmembrane region" description="Helical" evidence="1">
    <location>
        <begin position="320"/>
        <end position="341"/>
    </location>
</feature>
<dbReference type="AlphaFoldDB" id="A0A2M8P3W8"/>